<dbReference type="AlphaFoldDB" id="A0A0U5K020"/>
<dbReference type="RefSeq" id="WP_085678735.1">
    <property type="nucleotide sequence ID" value="NZ_CP194781.1"/>
</dbReference>
<proteinExistence type="predicted"/>
<dbReference type="EMBL" id="LN887683">
    <property type="protein sequence ID" value="CUR42468.1"/>
    <property type="molecule type" value="Genomic_DNA"/>
</dbReference>
<gene>
    <name evidence="1" type="ORF">LRLP16767_LR202_02136</name>
</gene>
<sequence length="105" mass="12434">MNKNELLEYIDNNSTAITIFKDKVRAEQEAKNKKRQPAKRWNEAKIERTVDKFTDDFISNVYDKLYKGVKADRNTPRNKWIEFIETNEILDSLEESVSMMEIGED</sequence>
<accession>A0A0U5K020</accession>
<reference evidence="2" key="1">
    <citation type="submission" date="2015-10" db="EMBL/GenBank/DDBJ databases">
        <authorList>
            <person name="Crossman L.C."/>
        </authorList>
    </citation>
    <scope>NUCLEOTIDE SEQUENCE [LARGE SCALE GENOMIC DNA]</scope>
    <source>
        <strain evidence="2">20-2</strain>
    </source>
</reference>
<evidence type="ECO:0000313" key="1">
    <source>
        <dbReference type="EMBL" id="CUR42468.1"/>
    </source>
</evidence>
<protein>
    <submittedName>
        <fullName evidence="1">Uncharacterized protein</fullName>
    </submittedName>
</protein>
<name>A0A0U5K020_LIMRT</name>
<evidence type="ECO:0000313" key="2">
    <source>
        <dbReference type="Proteomes" id="UP000235484"/>
    </source>
</evidence>
<dbReference type="Proteomes" id="UP000235484">
    <property type="component" value="Unassembled WGS sequence"/>
</dbReference>
<organism evidence="1 2">
    <name type="scientific">Limosilactobacillus reuteri</name>
    <name type="common">Lactobacillus reuteri</name>
    <dbReference type="NCBI Taxonomy" id="1598"/>
    <lineage>
        <taxon>Bacteria</taxon>
        <taxon>Bacillati</taxon>
        <taxon>Bacillota</taxon>
        <taxon>Bacilli</taxon>
        <taxon>Lactobacillales</taxon>
        <taxon>Lactobacillaceae</taxon>
        <taxon>Limosilactobacillus</taxon>
    </lineage>
</organism>